<evidence type="ECO:0000313" key="2">
    <source>
        <dbReference type="EMBL" id="KAJ1176237.1"/>
    </source>
</evidence>
<name>A0AAV7TKC0_PLEWA</name>
<feature type="region of interest" description="Disordered" evidence="1">
    <location>
        <begin position="13"/>
        <end position="61"/>
    </location>
</feature>
<accession>A0AAV7TKC0</accession>
<proteinExistence type="predicted"/>
<sequence length="98" mass="10184">MGAAPIRSFVTVTTGCSTPPAAPHASNCLPHPEHPYSSSGGRSRTTRHPSGHDVPLEHPMGPSATFRYYALQLGVKMSSAMRGVSSGPSAEGEEEPLG</sequence>
<organism evidence="2 3">
    <name type="scientific">Pleurodeles waltl</name>
    <name type="common">Iberian ribbed newt</name>
    <dbReference type="NCBI Taxonomy" id="8319"/>
    <lineage>
        <taxon>Eukaryota</taxon>
        <taxon>Metazoa</taxon>
        <taxon>Chordata</taxon>
        <taxon>Craniata</taxon>
        <taxon>Vertebrata</taxon>
        <taxon>Euteleostomi</taxon>
        <taxon>Amphibia</taxon>
        <taxon>Batrachia</taxon>
        <taxon>Caudata</taxon>
        <taxon>Salamandroidea</taxon>
        <taxon>Salamandridae</taxon>
        <taxon>Pleurodelinae</taxon>
        <taxon>Pleurodeles</taxon>
    </lineage>
</organism>
<dbReference type="AlphaFoldDB" id="A0AAV7TKC0"/>
<dbReference type="Proteomes" id="UP001066276">
    <property type="component" value="Chromosome 3_2"/>
</dbReference>
<dbReference type="EMBL" id="JANPWB010000006">
    <property type="protein sequence ID" value="KAJ1176237.1"/>
    <property type="molecule type" value="Genomic_DNA"/>
</dbReference>
<protein>
    <submittedName>
        <fullName evidence="2">Uncharacterized protein</fullName>
    </submittedName>
</protein>
<comment type="caution">
    <text evidence="2">The sequence shown here is derived from an EMBL/GenBank/DDBJ whole genome shotgun (WGS) entry which is preliminary data.</text>
</comment>
<feature type="region of interest" description="Disordered" evidence="1">
    <location>
        <begin position="79"/>
        <end position="98"/>
    </location>
</feature>
<gene>
    <name evidence="2" type="ORF">NDU88_001520</name>
</gene>
<reference evidence="2" key="1">
    <citation type="journal article" date="2022" name="bioRxiv">
        <title>Sequencing and chromosome-scale assembly of the giantPleurodeles waltlgenome.</title>
        <authorList>
            <person name="Brown T."/>
            <person name="Elewa A."/>
            <person name="Iarovenko S."/>
            <person name="Subramanian E."/>
            <person name="Araus A.J."/>
            <person name="Petzold A."/>
            <person name="Susuki M."/>
            <person name="Suzuki K.-i.T."/>
            <person name="Hayashi T."/>
            <person name="Toyoda A."/>
            <person name="Oliveira C."/>
            <person name="Osipova E."/>
            <person name="Leigh N.D."/>
            <person name="Simon A."/>
            <person name="Yun M.H."/>
        </authorList>
    </citation>
    <scope>NUCLEOTIDE SEQUENCE</scope>
    <source>
        <strain evidence="2">20211129_DDA</strain>
        <tissue evidence="2">Liver</tissue>
    </source>
</reference>
<keyword evidence="3" id="KW-1185">Reference proteome</keyword>
<evidence type="ECO:0000313" key="3">
    <source>
        <dbReference type="Proteomes" id="UP001066276"/>
    </source>
</evidence>
<evidence type="ECO:0000256" key="1">
    <source>
        <dbReference type="SAM" id="MobiDB-lite"/>
    </source>
</evidence>